<protein>
    <submittedName>
        <fullName evidence="2">Uncharacterized protein</fullName>
    </submittedName>
</protein>
<dbReference type="EMBL" id="LR862152">
    <property type="protein sequence ID" value="CAD1834373.1"/>
    <property type="molecule type" value="Genomic_DNA"/>
</dbReference>
<dbReference type="Pfam" id="PF00067">
    <property type="entry name" value="p450"/>
    <property type="match status" value="1"/>
</dbReference>
<evidence type="ECO:0000256" key="1">
    <source>
        <dbReference type="SAM" id="MobiDB-lite"/>
    </source>
</evidence>
<name>A0A6V7PUG4_ANACO</name>
<dbReference type="InterPro" id="IPR036396">
    <property type="entry name" value="Cyt_P450_sf"/>
</dbReference>
<dbReference type="InterPro" id="IPR001128">
    <property type="entry name" value="Cyt_P450"/>
</dbReference>
<evidence type="ECO:0000313" key="2">
    <source>
        <dbReference type="EMBL" id="CAD1834373.1"/>
    </source>
</evidence>
<dbReference type="GO" id="GO:0020037">
    <property type="term" value="F:heme binding"/>
    <property type="evidence" value="ECO:0007669"/>
    <property type="project" value="InterPro"/>
</dbReference>
<accession>A0A6V7PUG4</accession>
<proteinExistence type="predicted"/>
<dbReference type="GO" id="GO:0004497">
    <property type="term" value="F:monooxygenase activity"/>
    <property type="evidence" value="ECO:0007669"/>
    <property type="project" value="InterPro"/>
</dbReference>
<dbReference type="Gene3D" id="1.10.630.10">
    <property type="entry name" value="Cytochrome P450"/>
    <property type="match status" value="1"/>
</dbReference>
<feature type="compositionally biased region" description="Low complexity" evidence="1">
    <location>
        <begin position="74"/>
        <end position="90"/>
    </location>
</feature>
<dbReference type="GO" id="GO:0016705">
    <property type="term" value="F:oxidoreductase activity, acting on paired donors, with incorporation or reduction of molecular oxygen"/>
    <property type="evidence" value="ECO:0007669"/>
    <property type="project" value="InterPro"/>
</dbReference>
<feature type="region of interest" description="Disordered" evidence="1">
    <location>
        <begin position="69"/>
        <end position="90"/>
    </location>
</feature>
<dbReference type="GO" id="GO:0005506">
    <property type="term" value="F:iron ion binding"/>
    <property type="evidence" value="ECO:0007669"/>
    <property type="project" value="InterPro"/>
</dbReference>
<dbReference type="SUPFAM" id="SSF48264">
    <property type="entry name" value="Cytochrome P450"/>
    <property type="match status" value="1"/>
</dbReference>
<organism evidence="2">
    <name type="scientific">Ananas comosus var. bracteatus</name>
    <name type="common">red pineapple</name>
    <dbReference type="NCBI Taxonomy" id="296719"/>
    <lineage>
        <taxon>Eukaryota</taxon>
        <taxon>Viridiplantae</taxon>
        <taxon>Streptophyta</taxon>
        <taxon>Embryophyta</taxon>
        <taxon>Tracheophyta</taxon>
        <taxon>Spermatophyta</taxon>
        <taxon>Magnoliopsida</taxon>
        <taxon>Liliopsida</taxon>
        <taxon>Poales</taxon>
        <taxon>Bromeliaceae</taxon>
        <taxon>Bromelioideae</taxon>
        <taxon>Ananas</taxon>
    </lineage>
</organism>
<sequence>MKPLMPLQYGRAWADFVLRLHDAFRVAKGELLCGYQSAVMRDPRVFDDPDSFVPERFLGERGKGYSSICIGPMGRRPSGPPRRTSSARPRTTWWTRCTCWWRRCSGATTTSSATTAGWHSPSSTKL</sequence>
<reference evidence="2" key="1">
    <citation type="submission" date="2020-07" db="EMBL/GenBank/DDBJ databases">
        <authorList>
            <person name="Lin J."/>
        </authorList>
    </citation>
    <scope>NUCLEOTIDE SEQUENCE</scope>
</reference>
<gene>
    <name evidence="2" type="ORF">CB5_LOCUS17584</name>
</gene>
<dbReference type="AlphaFoldDB" id="A0A6V7PUG4"/>